<dbReference type="InterPro" id="IPR036691">
    <property type="entry name" value="Endo/exonu/phosph_ase_sf"/>
</dbReference>
<comment type="caution">
    <text evidence="2">The sequence shown here is derived from an EMBL/GenBank/DDBJ whole genome shotgun (WGS) entry which is preliminary data.</text>
</comment>
<dbReference type="InterPro" id="IPR012677">
    <property type="entry name" value="Nucleotide-bd_a/b_plait_sf"/>
</dbReference>
<feature type="compositionally biased region" description="Low complexity" evidence="1">
    <location>
        <begin position="646"/>
        <end position="656"/>
    </location>
</feature>
<organism evidence="2 3">
    <name type="scientific">Artemisia annua</name>
    <name type="common">Sweet wormwood</name>
    <dbReference type="NCBI Taxonomy" id="35608"/>
    <lineage>
        <taxon>Eukaryota</taxon>
        <taxon>Viridiplantae</taxon>
        <taxon>Streptophyta</taxon>
        <taxon>Embryophyta</taxon>
        <taxon>Tracheophyta</taxon>
        <taxon>Spermatophyta</taxon>
        <taxon>Magnoliopsida</taxon>
        <taxon>eudicotyledons</taxon>
        <taxon>Gunneridae</taxon>
        <taxon>Pentapetalae</taxon>
        <taxon>asterids</taxon>
        <taxon>campanulids</taxon>
        <taxon>Asterales</taxon>
        <taxon>Asteraceae</taxon>
        <taxon>Asteroideae</taxon>
        <taxon>Anthemideae</taxon>
        <taxon>Artemisiinae</taxon>
        <taxon>Artemisia</taxon>
    </lineage>
</organism>
<reference evidence="2 3" key="1">
    <citation type="journal article" date="2018" name="Mol. Plant">
        <title>The genome of Artemisia annua provides insight into the evolution of Asteraceae family and artemisinin biosynthesis.</title>
        <authorList>
            <person name="Shen Q."/>
            <person name="Zhang L."/>
            <person name="Liao Z."/>
            <person name="Wang S."/>
            <person name="Yan T."/>
            <person name="Shi P."/>
            <person name="Liu M."/>
            <person name="Fu X."/>
            <person name="Pan Q."/>
            <person name="Wang Y."/>
            <person name="Lv Z."/>
            <person name="Lu X."/>
            <person name="Zhang F."/>
            <person name="Jiang W."/>
            <person name="Ma Y."/>
            <person name="Chen M."/>
            <person name="Hao X."/>
            <person name="Li L."/>
            <person name="Tang Y."/>
            <person name="Lv G."/>
            <person name="Zhou Y."/>
            <person name="Sun X."/>
            <person name="Brodelius P.E."/>
            <person name="Rose J.K.C."/>
            <person name="Tang K."/>
        </authorList>
    </citation>
    <scope>NUCLEOTIDE SEQUENCE [LARGE SCALE GENOMIC DNA]</scope>
    <source>
        <strain evidence="3">cv. Huhao1</strain>
        <tissue evidence="2">Leaf</tissue>
    </source>
</reference>
<feature type="compositionally biased region" description="Polar residues" evidence="1">
    <location>
        <begin position="546"/>
        <end position="559"/>
    </location>
</feature>
<accession>A0A2U1LVC9</accession>
<feature type="compositionally biased region" description="Basic and acidic residues" evidence="1">
    <location>
        <begin position="619"/>
        <end position="628"/>
    </location>
</feature>
<dbReference type="PROSITE" id="PS00726">
    <property type="entry name" value="AP_NUCLEASE_F1_1"/>
    <property type="match status" value="1"/>
</dbReference>
<name>A0A2U1LVC9_ARTAN</name>
<dbReference type="CDD" id="cd00590">
    <property type="entry name" value="RRM_SF"/>
    <property type="match status" value="1"/>
</dbReference>
<gene>
    <name evidence="2" type="ORF">CTI12_AA449830</name>
</gene>
<dbReference type="GO" id="GO:0006281">
    <property type="term" value="P:DNA repair"/>
    <property type="evidence" value="ECO:0007669"/>
    <property type="project" value="InterPro"/>
</dbReference>
<dbReference type="AlphaFoldDB" id="A0A2U1LVC9"/>
<dbReference type="InterPro" id="IPR035979">
    <property type="entry name" value="RBD_domain_sf"/>
</dbReference>
<evidence type="ECO:0000313" key="3">
    <source>
        <dbReference type="Proteomes" id="UP000245207"/>
    </source>
</evidence>
<dbReference type="SUPFAM" id="SSF56219">
    <property type="entry name" value="DNase I-like"/>
    <property type="match status" value="1"/>
</dbReference>
<dbReference type="GO" id="GO:0003677">
    <property type="term" value="F:DNA binding"/>
    <property type="evidence" value="ECO:0007669"/>
    <property type="project" value="InterPro"/>
</dbReference>
<evidence type="ECO:0000256" key="1">
    <source>
        <dbReference type="SAM" id="MobiDB-lite"/>
    </source>
</evidence>
<dbReference type="OrthoDB" id="786283at2759"/>
<dbReference type="EMBL" id="PKPP01007601">
    <property type="protein sequence ID" value="PWA52951.1"/>
    <property type="molecule type" value="Genomic_DNA"/>
</dbReference>
<sequence length="942" mass="105735">MVGPVFQLLQLVKASPNIISVVVPQALRFSKPHEKGEEKFTGNIEKERLGHVGTREQYNGKRLGPNYTGGKRNSEISFMFFNFPEEWGMGRLWMIFKKYGTVFDMFMAQRRLRNGQRYGFVRFKFVSDVDGLLEQLQKIRIGDVYLRVFVVHDRKNNGYVGASRSYVRQENKGMYSYHGARFINERKTWNVDNRRFVDVVNGGKDNVERKYDEKETKGRGSRDTNWSGRIITADEHEVNSSLIGRSVVGEVKAACFLSKLLVLCEEQGLGAIEVKLLGGLEVMVVMENETTVVNVLTDKEHRLRRWLYKLRRGDSLQRTSGRVTWISIIGVPIACWGEGVFKKVAALHGTILGMNNCTLEGNQNLVYGRVKIHTINKGLIREEVTVMVKGKNYIVNVVEEVRDISIVNIQEAGGESVEDEGEGDQKVRCEEDGGPAAVFGGRVNGEDKGSRFSGETRVVDTFDGELVSPEDVGYGENKRSNGEEDIQLNAKKCGEYINGDNDNVGIHMIGEQKQTNGMLFNSRECETNIPGYKENGLVVDSSSKVSNGPGNNNEVSGLGNNHGDIGPSNNNLDFRPGNNDENIVKDTNTNGLNDMGDCRGNKRTIRNFIQKKSNLQVEKEGRKLREGNDVTEDEDSISCRRDKRGVSPSSSAVSGGDRLRKKRKASDEGKFEGNEDDMIFNKGKSAEEKGEGKKKTGRKSIKKAFEIARKVGAEGLGDNKKGVSDVYKEYHEVESESNGIFHFGRGKECEGDNDRCNVNIEQVKEIGEMIGVSWALNVRGMGESGKKGWIRSIIKDEHPDVIGLQETKCGMVDDTWVENLWGRQRYRYAQLPAIGNSGGSHKASLWEILVRLMNKWQGAWCIFGDLNVVRRNDDRLNSQVNVKEMTDFNDFINNMSEFEIIIVRSKLCCCAVCLKSTGGYCNMWFCEFGLHMVNCKVFSKDG</sequence>
<dbReference type="GO" id="GO:0004519">
    <property type="term" value="F:endonuclease activity"/>
    <property type="evidence" value="ECO:0007669"/>
    <property type="project" value="InterPro"/>
</dbReference>
<dbReference type="Gene3D" id="3.30.70.330">
    <property type="match status" value="1"/>
</dbReference>
<dbReference type="InterPro" id="IPR020847">
    <property type="entry name" value="AP_endonuclease_F1_BS"/>
</dbReference>
<dbReference type="SUPFAM" id="SSF54928">
    <property type="entry name" value="RNA-binding domain, RBD"/>
    <property type="match status" value="1"/>
</dbReference>
<feature type="compositionally biased region" description="Polar residues" evidence="1">
    <location>
        <begin position="579"/>
        <end position="592"/>
    </location>
</feature>
<feature type="region of interest" description="Disordered" evidence="1">
    <location>
        <begin position="546"/>
        <end position="599"/>
    </location>
</feature>
<proteinExistence type="predicted"/>
<feature type="region of interest" description="Disordered" evidence="1">
    <location>
        <begin position="619"/>
        <end position="699"/>
    </location>
</feature>
<keyword evidence="3" id="KW-1185">Reference proteome</keyword>
<dbReference type="STRING" id="35608.A0A2U1LVC9"/>
<evidence type="ECO:0000313" key="2">
    <source>
        <dbReference type="EMBL" id="PWA52951.1"/>
    </source>
</evidence>
<dbReference type="Gene3D" id="3.60.10.10">
    <property type="entry name" value="Endonuclease/exonuclease/phosphatase"/>
    <property type="match status" value="1"/>
</dbReference>
<dbReference type="Proteomes" id="UP000245207">
    <property type="component" value="Unassembled WGS sequence"/>
</dbReference>
<feature type="compositionally biased region" description="Basic and acidic residues" evidence="1">
    <location>
        <begin position="684"/>
        <end position="694"/>
    </location>
</feature>
<protein>
    <submittedName>
        <fullName evidence="2">Uncharacterized protein</fullName>
    </submittedName>
</protein>